<evidence type="ECO:0000313" key="2">
    <source>
        <dbReference type="EMBL" id="QFR42896.1"/>
    </source>
</evidence>
<dbReference type="Proteomes" id="UP000326061">
    <property type="component" value="Chromosome"/>
</dbReference>
<dbReference type="KEGG" id="suln:FJR47_02815"/>
<organism evidence="2 3">
    <name type="scientific">Sulfurimonas xiamenensis</name>
    <dbReference type="NCBI Taxonomy" id="2590021"/>
    <lineage>
        <taxon>Bacteria</taxon>
        <taxon>Pseudomonadati</taxon>
        <taxon>Campylobacterota</taxon>
        <taxon>Epsilonproteobacteria</taxon>
        <taxon>Campylobacterales</taxon>
        <taxon>Sulfurimonadaceae</taxon>
        <taxon>Sulfurimonas</taxon>
    </lineage>
</organism>
<reference evidence="3" key="1">
    <citation type="submission" date="2019-06" db="EMBL/GenBank/DDBJ databases">
        <title>Sulfurimonas gotlandica sp. nov., a chemoautotrophic and psychrotolerant epsilonproteobacterium isolated from a pelagic redoxcline, and an emended description of the genus Sulfurimonas.</title>
        <authorList>
            <person name="Wang S."/>
            <person name="Jiang L."/>
            <person name="Shao Z."/>
        </authorList>
    </citation>
    <scope>NUCLEOTIDE SEQUENCE [LARGE SCALE GENOMIC DNA]</scope>
    <source>
        <strain evidence="3">1-1N</strain>
    </source>
</reference>
<sequence length="77" mass="9181">MQNPFETDQIKNYLLFYVGIVAIMVLFFIATTLFHDTKDIEKKVFNIEQNSIKSTDTREKEEQDPIKSRFKLLDKTY</sequence>
<evidence type="ECO:0000313" key="3">
    <source>
        <dbReference type="Proteomes" id="UP000326061"/>
    </source>
</evidence>
<dbReference type="EMBL" id="CP041166">
    <property type="protein sequence ID" value="QFR42896.1"/>
    <property type="molecule type" value="Genomic_DNA"/>
</dbReference>
<evidence type="ECO:0000256" key="1">
    <source>
        <dbReference type="SAM" id="Phobius"/>
    </source>
</evidence>
<feature type="transmembrane region" description="Helical" evidence="1">
    <location>
        <begin position="14"/>
        <end position="34"/>
    </location>
</feature>
<keyword evidence="1" id="KW-0472">Membrane</keyword>
<name>A0AAJ4A2X5_9BACT</name>
<keyword evidence="1" id="KW-1133">Transmembrane helix</keyword>
<accession>A0AAJ4A2X5</accession>
<keyword evidence="1" id="KW-0812">Transmembrane</keyword>
<dbReference type="AlphaFoldDB" id="A0AAJ4A2X5"/>
<keyword evidence="3" id="KW-1185">Reference proteome</keyword>
<protein>
    <submittedName>
        <fullName evidence="2">Uncharacterized protein</fullName>
    </submittedName>
</protein>
<dbReference type="RefSeq" id="WP_152298959.1">
    <property type="nucleotide sequence ID" value="NZ_CP041166.1"/>
</dbReference>
<gene>
    <name evidence="2" type="ORF">FJR47_02815</name>
</gene>
<proteinExistence type="predicted"/>